<dbReference type="Proteomes" id="UP001371456">
    <property type="component" value="Unassembled WGS sequence"/>
</dbReference>
<keyword evidence="2" id="KW-1185">Reference proteome</keyword>
<reference evidence="1 2" key="1">
    <citation type="submission" date="2024-02" db="EMBL/GenBank/DDBJ databases">
        <title>de novo genome assembly of Solanum bulbocastanum strain 11H21.</title>
        <authorList>
            <person name="Hosaka A.J."/>
        </authorList>
    </citation>
    <scope>NUCLEOTIDE SEQUENCE [LARGE SCALE GENOMIC DNA]</scope>
    <source>
        <tissue evidence="1">Young leaves</tissue>
    </source>
</reference>
<evidence type="ECO:0000313" key="1">
    <source>
        <dbReference type="EMBL" id="KAK6804565.1"/>
    </source>
</evidence>
<gene>
    <name evidence="1" type="ORF">RDI58_002349</name>
</gene>
<comment type="caution">
    <text evidence="1">The sequence shown here is derived from an EMBL/GenBank/DDBJ whole genome shotgun (WGS) entry which is preliminary data.</text>
</comment>
<dbReference type="AlphaFoldDB" id="A0AAN8UE77"/>
<sequence>MDLSAKKRKFQLIEDDQIWVLQHRVGDGWLVGNPEAAAVVVGDPEVAAVVVDDPEAAVVVDDPEAAAEVVGNPEVVAEVVGTPEAVAEMVGNPEAVVVVVDNHGVVGGIREVAALVDIQLQREWADLTETFVAQVALTLGVVQISHLFYPFQPCAVSE</sequence>
<accession>A0AAN8UE77</accession>
<proteinExistence type="predicted"/>
<evidence type="ECO:0000313" key="2">
    <source>
        <dbReference type="Proteomes" id="UP001371456"/>
    </source>
</evidence>
<organism evidence="1 2">
    <name type="scientific">Solanum bulbocastanum</name>
    <name type="common">Wild potato</name>
    <dbReference type="NCBI Taxonomy" id="147425"/>
    <lineage>
        <taxon>Eukaryota</taxon>
        <taxon>Viridiplantae</taxon>
        <taxon>Streptophyta</taxon>
        <taxon>Embryophyta</taxon>
        <taxon>Tracheophyta</taxon>
        <taxon>Spermatophyta</taxon>
        <taxon>Magnoliopsida</taxon>
        <taxon>eudicotyledons</taxon>
        <taxon>Gunneridae</taxon>
        <taxon>Pentapetalae</taxon>
        <taxon>asterids</taxon>
        <taxon>lamiids</taxon>
        <taxon>Solanales</taxon>
        <taxon>Solanaceae</taxon>
        <taxon>Solanoideae</taxon>
        <taxon>Solaneae</taxon>
        <taxon>Solanum</taxon>
    </lineage>
</organism>
<name>A0AAN8UE77_SOLBU</name>
<dbReference type="EMBL" id="JBANQN010000001">
    <property type="protein sequence ID" value="KAK6804565.1"/>
    <property type="molecule type" value="Genomic_DNA"/>
</dbReference>
<protein>
    <submittedName>
        <fullName evidence="1">Uncharacterized protein</fullName>
    </submittedName>
</protein>